<comment type="caution">
    <text evidence="4">The sequence shown here is derived from an EMBL/GenBank/DDBJ whole genome shotgun (WGS) entry which is preliminary data.</text>
</comment>
<evidence type="ECO:0000313" key="5">
    <source>
        <dbReference type="Proteomes" id="UP001519362"/>
    </source>
</evidence>
<evidence type="ECO:0000313" key="4">
    <source>
        <dbReference type="EMBL" id="MBP2437769.1"/>
    </source>
</evidence>
<feature type="compositionally biased region" description="Polar residues" evidence="1">
    <location>
        <begin position="199"/>
        <end position="208"/>
    </location>
</feature>
<reference evidence="4 5" key="1">
    <citation type="submission" date="2021-03" db="EMBL/GenBank/DDBJ databases">
        <title>Sequencing the genomes of 1000 actinobacteria strains.</title>
        <authorList>
            <person name="Klenk H.-P."/>
        </authorList>
    </citation>
    <scope>NUCLEOTIDE SEQUENCE [LARGE SCALE GENOMIC DNA]</scope>
    <source>
        <strain evidence="4 5">DSM 24221</strain>
    </source>
</reference>
<evidence type="ECO:0000256" key="1">
    <source>
        <dbReference type="SAM" id="MobiDB-lite"/>
    </source>
</evidence>
<dbReference type="RefSeq" id="WP_165133120.1">
    <property type="nucleotide sequence ID" value="NZ_CP049253.1"/>
</dbReference>
<name>A0ABS4ZKF6_9MICO</name>
<organism evidence="4 5">
    <name type="scientific">Microbacterium amylolyticum</name>
    <dbReference type="NCBI Taxonomy" id="936337"/>
    <lineage>
        <taxon>Bacteria</taxon>
        <taxon>Bacillati</taxon>
        <taxon>Actinomycetota</taxon>
        <taxon>Actinomycetes</taxon>
        <taxon>Micrococcales</taxon>
        <taxon>Microbacteriaceae</taxon>
        <taxon>Microbacterium</taxon>
    </lineage>
</organism>
<keyword evidence="2" id="KW-0812">Transmembrane</keyword>
<sequence>MSLINGPGRTPEVGETVATYKKYEGAQKAVSTLIEKNVPARDIAIVGSGLRSIEKVTGKLGWGRAALQGAINGTMMGLLFAAFVVIWSPGSDIALLGGILLVGVSVGMMFRVIGYMIVRRRRDYASIMAVAAEHYEVTVSAQHTTSAREALGTSKPRTVAPQPSSSEPPRYGVRVVDGAQQDPSAAPRPGANAAVPAPETTNPASSEENAGPSETAAQRD</sequence>
<dbReference type="Proteomes" id="UP001519362">
    <property type="component" value="Unassembled WGS sequence"/>
</dbReference>
<keyword evidence="2" id="KW-1133">Transmembrane helix</keyword>
<accession>A0ABS4ZKF6</accession>
<feature type="domain" description="General stress protein 17M-like" evidence="3">
    <location>
        <begin position="16"/>
        <end position="83"/>
    </location>
</feature>
<evidence type="ECO:0000256" key="2">
    <source>
        <dbReference type="SAM" id="Phobius"/>
    </source>
</evidence>
<feature type="region of interest" description="Disordered" evidence="1">
    <location>
        <begin position="146"/>
        <end position="220"/>
    </location>
</feature>
<dbReference type="Pfam" id="PF11181">
    <property type="entry name" value="YflT"/>
    <property type="match status" value="1"/>
</dbReference>
<keyword evidence="2" id="KW-0472">Membrane</keyword>
<gene>
    <name evidence="4" type="ORF">JOF34_002355</name>
</gene>
<proteinExistence type="predicted"/>
<keyword evidence="5" id="KW-1185">Reference proteome</keyword>
<feature type="transmembrane region" description="Helical" evidence="2">
    <location>
        <begin position="93"/>
        <end position="118"/>
    </location>
</feature>
<evidence type="ECO:0000259" key="3">
    <source>
        <dbReference type="Pfam" id="PF11181"/>
    </source>
</evidence>
<dbReference type="EMBL" id="JAGIOL010000001">
    <property type="protein sequence ID" value="MBP2437769.1"/>
    <property type="molecule type" value="Genomic_DNA"/>
</dbReference>
<feature type="transmembrane region" description="Helical" evidence="2">
    <location>
        <begin position="65"/>
        <end position="87"/>
    </location>
</feature>
<protein>
    <recommendedName>
        <fullName evidence="3">General stress protein 17M-like domain-containing protein</fullName>
    </recommendedName>
</protein>
<dbReference type="InterPro" id="IPR025889">
    <property type="entry name" value="GSP17M-like_dom"/>
</dbReference>